<keyword evidence="5" id="KW-1133">Transmembrane helix</keyword>
<dbReference type="Pfam" id="PF01697">
    <property type="entry name" value="Glyco_transf_92"/>
    <property type="match status" value="1"/>
</dbReference>
<accession>A0A930UCC7</accession>
<gene>
    <name evidence="7" type="ORF">ISN26_02600</name>
</gene>
<evidence type="ECO:0000256" key="6">
    <source>
        <dbReference type="ARBA" id="ARBA00023136"/>
    </source>
</evidence>
<dbReference type="GO" id="GO:0005737">
    <property type="term" value="C:cytoplasm"/>
    <property type="evidence" value="ECO:0007669"/>
    <property type="project" value="TreeGrafter"/>
</dbReference>
<keyword evidence="4" id="KW-0812">Transmembrane</keyword>
<protein>
    <submittedName>
        <fullName evidence="7">Glycosyltransferase family 92 protein</fullName>
    </submittedName>
</protein>
<keyword evidence="3" id="KW-0808">Transferase</keyword>
<dbReference type="GO" id="GO:0016020">
    <property type="term" value="C:membrane"/>
    <property type="evidence" value="ECO:0007669"/>
    <property type="project" value="UniProtKB-SubCell"/>
</dbReference>
<dbReference type="InterPro" id="IPR029044">
    <property type="entry name" value="Nucleotide-diphossugar_trans"/>
</dbReference>
<comment type="subcellular location">
    <subcellularLocation>
        <location evidence="1">Membrane</location>
        <topology evidence="1">Single-pass membrane protein</topology>
    </subcellularLocation>
</comment>
<proteinExistence type="predicted"/>
<keyword evidence="6" id="KW-0472">Membrane</keyword>
<reference evidence="7" key="1">
    <citation type="submission" date="2020-10" db="EMBL/GenBank/DDBJ databases">
        <title>An improved Amphimedon queenslandica hologenome assembly reveals how three proteobacterial symbionts can extend the metabolic phenotypic of their marine sponge host.</title>
        <authorList>
            <person name="Degnan B."/>
            <person name="Degnan S."/>
            <person name="Xiang X."/>
        </authorList>
    </citation>
    <scope>NUCLEOTIDE SEQUENCE</scope>
    <source>
        <strain evidence="7">AqS2</strain>
    </source>
</reference>
<sequence length="320" mass="36459">MLSLLSYRQLEKKLWLAVDKFEEYGIDPPAAGGQEPNLALVLFCKNVAADIDEWIRFHELAGVRHFYLYDNGSTDGTAARARRHDGAEAAVRVFPWKMRGAAGGRLAGDQELAYVHAILNYGPRHRWMAFIDADEFIFPRRHDSIGAALEQLASFSCIALPWNQFGHCGHETRPAEPCVFAYRLRHQQSRYAHEHFKCIVDPCQIHTASIHHFHTRGMGETVANDQGRVEPSFRKRHVPEFRSREHLQLNHYRTKSIAENLAKSKAIRHGDSPQFRGPKVISQIDILSRDTVEDDAAIEFLQRRGLGSCADYQAYVEARS</sequence>
<dbReference type="EMBL" id="JADHEI010000028">
    <property type="protein sequence ID" value="MBF2734968.1"/>
    <property type="molecule type" value="Genomic_DNA"/>
</dbReference>
<keyword evidence="2" id="KW-0328">Glycosyltransferase</keyword>
<comment type="caution">
    <text evidence="7">The sequence shown here is derived from an EMBL/GenBank/DDBJ whole genome shotgun (WGS) entry which is preliminary data.</text>
</comment>
<dbReference type="SUPFAM" id="SSF53448">
    <property type="entry name" value="Nucleotide-diphospho-sugar transferases"/>
    <property type="match status" value="1"/>
</dbReference>
<evidence type="ECO:0000256" key="1">
    <source>
        <dbReference type="ARBA" id="ARBA00004167"/>
    </source>
</evidence>
<dbReference type="InterPro" id="IPR008166">
    <property type="entry name" value="Glyco_transf_92"/>
</dbReference>
<evidence type="ECO:0000313" key="7">
    <source>
        <dbReference type="EMBL" id="MBF2734968.1"/>
    </source>
</evidence>
<dbReference type="PANTHER" id="PTHR21461">
    <property type="entry name" value="GLYCOSYLTRANSFERASE FAMILY 92 PROTEIN"/>
    <property type="match status" value="1"/>
</dbReference>
<evidence type="ECO:0000313" key="8">
    <source>
        <dbReference type="Proteomes" id="UP000604381"/>
    </source>
</evidence>
<name>A0A930UCC7_9GAMM</name>
<organism evidence="7 8">
    <name type="scientific">Candidatus Amphirhobacter heronislandensis</name>
    <dbReference type="NCBI Taxonomy" id="1732024"/>
    <lineage>
        <taxon>Bacteria</taxon>
        <taxon>Pseudomonadati</taxon>
        <taxon>Pseudomonadota</taxon>
        <taxon>Gammaproteobacteria</taxon>
        <taxon>Candidatus Tethybacterales</taxon>
        <taxon>Candidatus Tethybacteraceae</taxon>
        <taxon>Candidatus Amphirhobacter</taxon>
    </lineage>
</organism>
<dbReference type="PANTHER" id="PTHR21461:SF69">
    <property type="entry name" value="GLYCOSYLTRANSFERASE FAMILY 92 PROTEIN"/>
    <property type="match status" value="1"/>
</dbReference>
<dbReference type="GO" id="GO:0016757">
    <property type="term" value="F:glycosyltransferase activity"/>
    <property type="evidence" value="ECO:0007669"/>
    <property type="project" value="UniProtKB-KW"/>
</dbReference>
<evidence type="ECO:0000256" key="2">
    <source>
        <dbReference type="ARBA" id="ARBA00022676"/>
    </source>
</evidence>
<keyword evidence="8" id="KW-1185">Reference proteome</keyword>
<dbReference type="AlphaFoldDB" id="A0A930UCC7"/>
<evidence type="ECO:0000256" key="3">
    <source>
        <dbReference type="ARBA" id="ARBA00022679"/>
    </source>
</evidence>
<evidence type="ECO:0000256" key="4">
    <source>
        <dbReference type="ARBA" id="ARBA00022692"/>
    </source>
</evidence>
<dbReference type="Proteomes" id="UP000604381">
    <property type="component" value="Unassembled WGS sequence"/>
</dbReference>
<evidence type="ECO:0000256" key="5">
    <source>
        <dbReference type="ARBA" id="ARBA00022989"/>
    </source>
</evidence>
<dbReference type="Gene3D" id="3.90.550.10">
    <property type="entry name" value="Spore Coat Polysaccharide Biosynthesis Protein SpsA, Chain A"/>
    <property type="match status" value="1"/>
</dbReference>